<protein>
    <submittedName>
        <fullName evidence="2">Tetratricopeptide repeat protein</fullName>
    </submittedName>
</protein>
<organism evidence="2 3">
    <name type="scientific">Gluconacetobacter diazotrophicus</name>
    <name type="common">Acetobacter diazotrophicus</name>
    <dbReference type="NCBI Taxonomy" id="33996"/>
    <lineage>
        <taxon>Bacteria</taxon>
        <taxon>Pseudomonadati</taxon>
        <taxon>Pseudomonadota</taxon>
        <taxon>Alphaproteobacteria</taxon>
        <taxon>Acetobacterales</taxon>
        <taxon>Acetobacteraceae</taxon>
        <taxon>Gluconacetobacter</taxon>
    </lineage>
</organism>
<comment type="caution">
    <text evidence="2">The sequence shown here is derived from an EMBL/GenBank/DDBJ whole genome shotgun (WGS) entry which is preliminary data.</text>
</comment>
<proteinExistence type="predicted"/>
<dbReference type="InterPro" id="IPR019734">
    <property type="entry name" value="TPR_rpt"/>
</dbReference>
<dbReference type="InterPro" id="IPR011990">
    <property type="entry name" value="TPR-like_helical_dom_sf"/>
</dbReference>
<name>A0A7W4FCA3_GLUDI</name>
<evidence type="ECO:0000313" key="3">
    <source>
        <dbReference type="Proteomes" id="UP000550787"/>
    </source>
</evidence>
<dbReference type="SUPFAM" id="SSF53756">
    <property type="entry name" value="UDP-Glycosyltransferase/glycogen phosphorylase"/>
    <property type="match status" value="1"/>
</dbReference>
<dbReference type="SMART" id="SM00028">
    <property type="entry name" value="TPR"/>
    <property type="match status" value="4"/>
</dbReference>
<sequence length="484" mass="53617">MHRNRPSILPLSLCASGEEGDVLQQAGRLEESEQAYLRDLAKRPDDARLLINYGSLLCSLGQYQRAHDILIHAIRLAPDLPEGWGNLGCALIYMQQYQNAVAVLQSGLERKPVLPVAFSNLGVALDRLGRHDMAQIFHREAIRLLPDDARRHSNYAISLLAQGKYPEGFREYEWRWTTLDMRAHRPATPQWQGEPFDGKTLLIHTEGGFGDMIQFSRFIPLAARRGGRVVTGVRRELLSLLRDSFPGLTFVPHDEPAPRHDLHCSVLSLPHALGIAMADIPAASGFLRADPRKVRHWAARLGAEGPAPAGPTRPVRIGLVWAGAPHRGVREYEQIDKRRSTDLATFAPFAAVSADFVFYSLQIGNRADQARTPPPGMVLIDHTGLLHEFSDTAALVANLDLVIAVDTSTVHLAAGLGKPAWMLSRFDQCWRWLSGRTDSPWYDSLHVFRQSQPGDWSGPVRDITAALHALAEARHAAPSAIGRI</sequence>
<keyword evidence="1" id="KW-0802">TPR repeat</keyword>
<reference evidence="2 3" key="1">
    <citation type="submission" date="2020-04" db="EMBL/GenBank/DDBJ databases">
        <title>Description of novel Gluconacetobacter.</title>
        <authorList>
            <person name="Sombolestani A."/>
        </authorList>
    </citation>
    <scope>NUCLEOTIDE SEQUENCE [LARGE SCALE GENOMIC DNA]</scope>
    <source>
        <strain evidence="2 3">LMG 7603</strain>
    </source>
</reference>
<dbReference type="Gene3D" id="3.40.50.2000">
    <property type="entry name" value="Glycogen Phosphorylase B"/>
    <property type="match status" value="1"/>
</dbReference>
<feature type="repeat" description="TPR" evidence="1">
    <location>
        <begin position="115"/>
        <end position="148"/>
    </location>
</feature>
<dbReference type="PANTHER" id="PTHR44216:SF3">
    <property type="entry name" value="PROTEIN O-MANNOSYL-TRANSFERASE TMTC2"/>
    <property type="match status" value="1"/>
</dbReference>
<dbReference type="AlphaFoldDB" id="A0A7W4FCA3"/>
<dbReference type="EMBL" id="JABEQG010000002">
    <property type="protein sequence ID" value="MBB2155109.1"/>
    <property type="molecule type" value="Genomic_DNA"/>
</dbReference>
<dbReference type="OMA" id="PANSDWR"/>
<feature type="repeat" description="TPR" evidence="1">
    <location>
        <begin position="47"/>
        <end position="80"/>
    </location>
</feature>
<dbReference type="RefSeq" id="WP_012223142.1">
    <property type="nucleotide sequence ID" value="NZ_JABEQG010000002.1"/>
</dbReference>
<dbReference type="InterPro" id="IPR052384">
    <property type="entry name" value="TMTC_O-mannosyltransferase"/>
</dbReference>
<dbReference type="GO" id="GO:0000030">
    <property type="term" value="F:mannosyltransferase activity"/>
    <property type="evidence" value="ECO:0007669"/>
    <property type="project" value="TreeGrafter"/>
</dbReference>
<evidence type="ECO:0000313" key="2">
    <source>
        <dbReference type="EMBL" id="MBB2155109.1"/>
    </source>
</evidence>
<gene>
    <name evidence="2" type="ORF">HLH33_02090</name>
</gene>
<dbReference type="Proteomes" id="UP000550787">
    <property type="component" value="Unassembled WGS sequence"/>
</dbReference>
<dbReference type="PANTHER" id="PTHR44216">
    <property type="entry name" value="PROTEIN O-MANNOSYL-TRANSFERASE TMTC2"/>
    <property type="match status" value="1"/>
</dbReference>
<dbReference type="Gene3D" id="1.25.40.10">
    <property type="entry name" value="Tetratricopeptide repeat domain"/>
    <property type="match status" value="1"/>
</dbReference>
<dbReference type="GO" id="GO:0035269">
    <property type="term" value="P:protein O-linked glycosylation via mannose"/>
    <property type="evidence" value="ECO:0007669"/>
    <property type="project" value="TreeGrafter"/>
</dbReference>
<evidence type="ECO:0000256" key="1">
    <source>
        <dbReference type="PROSITE-ProRule" id="PRU00339"/>
    </source>
</evidence>
<accession>A0A7W4FCA3</accession>
<dbReference type="Pfam" id="PF13432">
    <property type="entry name" value="TPR_16"/>
    <property type="match status" value="2"/>
</dbReference>
<dbReference type="SUPFAM" id="SSF48452">
    <property type="entry name" value="TPR-like"/>
    <property type="match status" value="1"/>
</dbReference>
<dbReference type="PROSITE" id="PS50005">
    <property type="entry name" value="TPR"/>
    <property type="match status" value="2"/>
</dbReference>